<dbReference type="EMBL" id="GG666679">
    <property type="protein sequence ID" value="EEN44069.1"/>
    <property type="molecule type" value="Genomic_DNA"/>
</dbReference>
<keyword evidence="4" id="KW-0472">Membrane</keyword>
<gene>
    <name evidence="5" type="ORF">BRAFLDRAFT_83046</name>
</gene>
<evidence type="ECO:0000256" key="2">
    <source>
        <dbReference type="ARBA" id="ARBA00022737"/>
    </source>
</evidence>
<dbReference type="InterPro" id="IPR001611">
    <property type="entry name" value="Leu-rich_rpt"/>
</dbReference>
<proteinExistence type="predicted"/>
<evidence type="ECO:0000256" key="4">
    <source>
        <dbReference type="SAM" id="Phobius"/>
    </source>
</evidence>
<dbReference type="Gene3D" id="3.80.10.10">
    <property type="entry name" value="Ribonuclease Inhibitor"/>
    <property type="match status" value="1"/>
</dbReference>
<sequence>MDAGCFMDLGLLEVLNLQSNHLETVDPGWFTGLRHLKEIGLELNNIVVLPPDVFQHLVNNIIGLYLSEELSFLDGESFWGLKKIRMIRVVGTRLTTFENTEVREEAWGLSLHNRGNEHEPHHIRRQDVSVRVSTYLLCITHDPSNNEQALGWALALSNNYPRHVTAPCGLRDIHMTKLNRSSRFLVLIKTESPGQNIPHDDIAQCRQGWEHSGGLVVALRGGLRLSMALLFGGNLTMRALVVTVDDTKQNTSTNSSAAERKCQNNIFPQNDRNITCYILNKINSRRLEINVPPKQIEYNETCRNNSNWPASHRTPVLKNLTQAVLMSHHQTTVPSTSTQQGGTVFIRPGQDGNSQPLIPIHIAAVVLIAMLSCLVLILIAALLKRSVLSNKKAVQVRKALRAPGRARSSSVPVISHTHSDLSHRKLVSCRSLPIVLNTVEPNYCEISDDDVTASHTYWEKLDDGKTDLTRSTSLPALARSPAGWQHDLVPCRSLPAVLPSIESTYCNIPDSDDNITLPYYGIAVDLTLPSVGVGGESRTIYHSSRTGSSHIKKSTTIQRTNMYERSKSHPVTFYGNVENSTRAHHGSFGRSFRNLQPTSRRHTTLYGTSGSQGVAFNGNVENSAQNYGSLGRISRNFKPVSSRHATLYGKSESHHVTVYGKASSK</sequence>
<evidence type="ECO:0000256" key="3">
    <source>
        <dbReference type="SAM" id="MobiDB-lite"/>
    </source>
</evidence>
<name>C3ZTS1_BRAFL</name>
<reference evidence="5" key="1">
    <citation type="journal article" date="2008" name="Nature">
        <title>The amphioxus genome and the evolution of the chordate karyotype.</title>
        <authorList>
            <consortium name="US DOE Joint Genome Institute (JGI-PGF)"/>
            <person name="Putnam N.H."/>
            <person name="Butts T."/>
            <person name="Ferrier D.E.K."/>
            <person name="Furlong R.F."/>
            <person name="Hellsten U."/>
            <person name="Kawashima T."/>
            <person name="Robinson-Rechavi M."/>
            <person name="Shoguchi E."/>
            <person name="Terry A."/>
            <person name="Yu J.-K."/>
            <person name="Benito-Gutierrez E.L."/>
            <person name="Dubchak I."/>
            <person name="Garcia-Fernandez J."/>
            <person name="Gibson-Brown J.J."/>
            <person name="Grigoriev I.V."/>
            <person name="Horton A.C."/>
            <person name="de Jong P.J."/>
            <person name="Jurka J."/>
            <person name="Kapitonov V.V."/>
            <person name="Kohara Y."/>
            <person name="Kuroki Y."/>
            <person name="Lindquist E."/>
            <person name="Lucas S."/>
            <person name="Osoegawa K."/>
            <person name="Pennacchio L.A."/>
            <person name="Salamov A.A."/>
            <person name="Satou Y."/>
            <person name="Sauka-Spengler T."/>
            <person name="Schmutz J."/>
            <person name="Shin-I T."/>
            <person name="Toyoda A."/>
            <person name="Bronner-Fraser M."/>
            <person name="Fujiyama A."/>
            <person name="Holland L.Z."/>
            <person name="Holland P.W.H."/>
            <person name="Satoh N."/>
            <person name="Rokhsar D.S."/>
        </authorList>
    </citation>
    <scope>NUCLEOTIDE SEQUENCE [LARGE SCALE GENOMIC DNA]</scope>
    <source>
        <strain evidence="5">S238N-H82</strain>
        <tissue evidence="5">Testes</tissue>
    </source>
</reference>
<dbReference type="InParanoid" id="C3ZTS1"/>
<feature type="region of interest" description="Disordered" evidence="3">
    <location>
        <begin position="585"/>
        <end position="604"/>
    </location>
</feature>
<evidence type="ECO:0008006" key="6">
    <source>
        <dbReference type="Google" id="ProtNLM"/>
    </source>
</evidence>
<keyword evidence="2" id="KW-0677">Repeat</keyword>
<dbReference type="Pfam" id="PF13855">
    <property type="entry name" value="LRR_8"/>
    <property type="match status" value="1"/>
</dbReference>
<protein>
    <recommendedName>
        <fullName evidence="6">LRRCT domain-containing protein</fullName>
    </recommendedName>
</protein>
<feature type="transmembrane region" description="Helical" evidence="4">
    <location>
        <begin position="360"/>
        <end position="383"/>
    </location>
</feature>
<dbReference type="InterPro" id="IPR003591">
    <property type="entry name" value="Leu-rich_rpt_typical-subtyp"/>
</dbReference>
<accession>C3ZTS1</accession>
<dbReference type="SUPFAM" id="SSF52058">
    <property type="entry name" value="L domain-like"/>
    <property type="match status" value="1"/>
</dbReference>
<dbReference type="PANTHER" id="PTHR24366">
    <property type="entry name" value="IG(IMMUNOGLOBULIN) AND LRR(LEUCINE RICH REPEAT) DOMAINS"/>
    <property type="match status" value="1"/>
</dbReference>
<organism>
    <name type="scientific">Branchiostoma floridae</name>
    <name type="common">Florida lancelet</name>
    <name type="synonym">Amphioxus</name>
    <dbReference type="NCBI Taxonomy" id="7739"/>
    <lineage>
        <taxon>Eukaryota</taxon>
        <taxon>Metazoa</taxon>
        <taxon>Chordata</taxon>
        <taxon>Cephalochordata</taxon>
        <taxon>Leptocardii</taxon>
        <taxon>Amphioxiformes</taxon>
        <taxon>Branchiostomatidae</taxon>
        <taxon>Branchiostoma</taxon>
    </lineage>
</organism>
<keyword evidence="4" id="KW-1133">Transmembrane helix</keyword>
<keyword evidence="4" id="KW-0812">Transmembrane</keyword>
<evidence type="ECO:0000256" key="1">
    <source>
        <dbReference type="ARBA" id="ARBA00022614"/>
    </source>
</evidence>
<keyword evidence="1" id="KW-0433">Leucine-rich repeat</keyword>
<dbReference type="AlphaFoldDB" id="C3ZTS1"/>
<dbReference type="SMART" id="SM00369">
    <property type="entry name" value="LRR_TYP"/>
    <property type="match status" value="2"/>
</dbReference>
<dbReference type="InterPro" id="IPR032675">
    <property type="entry name" value="LRR_dom_sf"/>
</dbReference>
<dbReference type="PANTHER" id="PTHR24366:SF96">
    <property type="entry name" value="LEUCINE RICH REPEAT CONTAINING 53"/>
    <property type="match status" value="1"/>
</dbReference>
<evidence type="ECO:0000313" key="5">
    <source>
        <dbReference type="EMBL" id="EEN44069.1"/>
    </source>
</evidence>